<feature type="transmembrane region" description="Helical" evidence="2">
    <location>
        <begin position="6"/>
        <end position="23"/>
    </location>
</feature>
<dbReference type="RefSeq" id="XP_025430827.1">
    <property type="nucleotide sequence ID" value="XM_025575139.1"/>
</dbReference>
<feature type="region of interest" description="Disordered" evidence="1">
    <location>
        <begin position="50"/>
        <end position="79"/>
    </location>
</feature>
<proteinExistence type="predicted"/>
<dbReference type="GeneID" id="37076367"/>
<dbReference type="InterPro" id="IPR057394">
    <property type="entry name" value="PIGBOS1"/>
</dbReference>
<reference evidence="3 4" key="1">
    <citation type="submission" date="2016-12" db="EMBL/GenBank/DDBJ databases">
        <title>The genomes of Aspergillus section Nigri reveals drivers in fungal speciation.</title>
        <authorList>
            <consortium name="DOE Joint Genome Institute"/>
            <person name="Vesth T.C."/>
            <person name="Nybo J."/>
            <person name="Theobald S."/>
            <person name="Brandl J."/>
            <person name="Frisvad J.C."/>
            <person name="Nielsen K.F."/>
            <person name="Lyhne E.K."/>
            <person name="Kogle M.E."/>
            <person name="Kuo A."/>
            <person name="Riley R."/>
            <person name="Clum A."/>
            <person name="Nolan M."/>
            <person name="Lipzen A."/>
            <person name="Salamov A."/>
            <person name="Henrissat B."/>
            <person name="Wiebenga A."/>
            <person name="De Vries R.P."/>
            <person name="Grigoriev I.V."/>
            <person name="Mortensen U.H."/>
            <person name="Andersen M.R."/>
            <person name="Baker S.E."/>
        </authorList>
    </citation>
    <scope>NUCLEOTIDE SEQUENCE [LARGE SCALE GENOMIC DNA]</scope>
    <source>
        <strain evidence="3 4">JOP 1030-1</strain>
    </source>
</reference>
<evidence type="ECO:0000256" key="2">
    <source>
        <dbReference type="SAM" id="Phobius"/>
    </source>
</evidence>
<keyword evidence="2" id="KW-0472">Membrane</keyword>
<keyword evidence="4" id="KW-1185">Reference proteome</keyword>
<sequence length="79" mass="8325">MSRNFVPVVLAIGAGICSGYYVWQPIFKDLQNQKNGGVVKLEDASALSQQNKPAASTFKDSVPPAATDKSLEDGKAAGQ</sequence>
<dbReference type="AlphaFoldDB" id="A0A318ZBN9"/>
<gene>
    <name evidence="3" type="ORF">BP01DRAFT_357190</name>
</gene>
<dbReference type="Proteomes" id="UP000248349">
    <property type="component" value="Unassembled WGS sequence"/>
</dbReference>
<protein>
    <submittedName>
        <fullName evidence="3">Uncharacterized protein</fullName>
    </submittedName>
</protein>
<evidence type="ECO:0000313" key="4">
    <source>
        <dbReference type="Proteomes" id="UP000248349"/>
    </source>
</evidence>
<evidence type="ECO:0000256" key="1">
    <source>
        <dbReference type="SAM" id="MobiDB-lite"/>
    </source>
</evidence>
<feature type="compositionally biased region" description="Basic and acidic residues" evidence="1">
    <location>
        <begin position="69"/>
        <end position="79"/>
    </location>
</feature>
<dbReference type="OrthoDB" id="4093673at2759"/>
<keyword evidence="2" id="KW-1133">Transmembrane helix</keyword>
<name>A0A318ZBN9_9EURO</name>
<accession>A0A318ZBN9</accession>
<dbReference type="Pfam" id="PF23670">
    <property type="entry name" value="PIGBOS1"/>
    <property type="match status" value="1"/>
</dbReference>
<organism evidence="3 4">
    <name type="scientific">Aspergillus saccharolyticus JOP 1030-1</name>
    <dbReference type="NCBI Taxonomy" id="1450539"/>
    <lineage>
        <taxon>Eukaryota</taxon>
        <taxon>Fungi</taxon>
        <taxon>Dikarya</taxon>
        <taxon>Ascomycota</taxon>
        <taxon>Pezizomycotina</taxon>
        <taxon>Eurotiomycetes</taxon>
        <taxon>Eurotiomycetidae</taxon>
        <taxon>Eurotiales</taxon>
        <taxon>Aspergillaceae</taxon>
        <taxon>Aspergillus</taxon>
        <taxon>Aspergillus subgen. Circumdati</taxon>
    </lineage>
</organism>
<evidence type="ECO:0000313" key="3">
    <source>
        <dbReference type="EMBL" id="PYH44845.1"/>
    </source>
</evidence>
<keyword evidence="2" id="KW-0812">Transmembrane</keyword>
<dbReference type="EMBL" id="KZ821234">
    <property type="protein sequence ID" value="PYH44845.1"/>
    <property type="molecule type" value="Genomic_DNA"/>
</dbReference>